<proteinExistence type="predicted"/>
<organism evidence="1 2">
    <name type="scientific">Cellulomonas bogoriensis 69B4 = DSM 16987</name>
    <dbReference type="NCBI Taxonomy" id="1386082"/>
    <lineage>
        <taxon>Bacteria</taxon>
        <taxon>Bacillati</taxon>
        <taxon>Actinomycetota</taxon>
        <taxon>Actinomycetes</taxon>
        <taxon>Micrococcales</taxon>
        <taxon>Cellulomonadaceae</taxon>
        <taxon>Cellulomonas</taxon>
    </lineage>
</organism>
<name>A0A0A0BPA3_9CELL</name>
<sequence>MVRALETEPNLSRLYIALPYDLPAGDVDKPKARLESAYTKWAKKKAEWEALTADREMSVDFIYVGAHEFVSELTKPENAGRLRYWFESSALSPESLNRRLSDVILKAGRRYTPKLHVEVEAVHALEALGRTDHYVRRVRVALASLREAGTEGWYPPKGDEEAFADSIRACRNALVRAETAMQQFLDAVTGAGPLPDIIETVRAVHPAATAVHRLLQARHLSEGRYYREQAGWLYGTYIKTRDACLGALSLLESVDTRAAQDGRILMTGRAGVGKTHLFCDVASHRVAAGRPTVITLGQDFETGKPLLAQIGGLAQIDGTLDEVLRVLDAAGEAAGCSAMLMIDAVNEGTQPERWVDDLRVLAGSVDRYPNVVLAVSCRTEFVEPVIGDAHGFPRLEHRGFSEATSEAVDRYTKEYNLERLTFPILNPEYGNPLFLKLACEALSTLGQNRFALGTAGLTTVFDAFLEAVNKRLSGPSRCDYDHASNLVEAAVRRLAETGPGPYPRSDAVAITEALLPGRTWSTSLLLGLLREGVLMNTYDDHLTFSYQRLADVSRAAILAERKAPGLTAWFQSLGSRSWAERGTLGALAVLAPEVVGEEIIDLFKDEGTGATGSEVIDAFIESIVLRSPLHLTDRAVRIVEKLVGLDEWAPRIWERLVRIACVPDHRLNANWTHQVLMAQDLAVRDLSWSEWLIGPTDEQSYEGENAVALLLDWGWPKDPHADSGKLPDDVAHLATLILGWMLATPDRRVRDQATKALVSVGDRGPSGFALGLAEFAGCNDPYVIERLASAACAVGLRAAEPMTCVTVADAAAAMVAGNWPKNLLTRDYLRRTSAIARAHGWDGPEWLPPYGAVWPPDAKTYEEIEEMDSAPDYRYASIWGSVKGPHGDFGKYIVEPAIDHFDVANEKELRRLVERVIFTRVLEMGWNPEQFDDVEYGRRGGHDGPVERYGKKYQWIAFYEVLGQLADNFQLRERWSGNGQPFPYAHAEQIVWRDIDPTVLIRGDALDPGESESAWFAPVAATFPDEVAKDYPEDLEGVPDPMDLITLSSPEGTHWLSLVRHDSWTQVHLPEIRVLKVPSLSVWVQIRGYLLASTDVPAVRAWVEGLNGDGEGWDGRWMAENAEVHSRLLGAFPGSPDWDWADGNAEPRSPGDRIIPADLYQPVAWYGGTGTDRDAAGTDEPTGFVPSRMLFDLLELHPGHDFRWTDKNGLAVQDPSAGMNEASTLVLRRDLTDRLADAGFSLFWTVLLNKQRNDHTYGRGDDDYRWVSASASYVVEGSTVELIASNAWSCKPGEGRSSPITWKLKTSE</sequence>
<evidence type="ECO:0008006" key="3">
    <source>
        <dbReference type="Google" id="ProtNLM"/>
    </source>
</evidence>
<evidence type="ECO:0000313" key="1">
    <source>
        <dbReference type="EMBL" id="KGM09736.1"/>
    </source>
</evidence>
<keyword evidence="2" id="KW-1185">Reference proteome</keyword>
<comment type="caution">
    <text evidence="1">The sequence shown here is derived from an EMBL/GenBank/DDBJ whole genome shotgun (WGS) entry which is preliminary data.</text>
</comment>
<dbReference type="Proteomes" id="UP000054314">
    <property type="component" value="Unassembled WGS sequence"/>
</dbReference>
<dbReference type="EMBL" id="AXCZ01000173">
    <property type="protein sequence ID" value="KGM09736.1"/>
    <property type="molecule type" value="Genomic_DNA"/>
</dbReference>
<reference evidence="1 2" key="1">
    <citation type="submission" date="2013-08" db="EMBL/GenBank/DDBJ databases">
        <title>Genome sequencing of Cellulomonas bogoriensis 69B4.</title>
        <authorList>
            <person name="Chen F."/>
            <person name="Li Y."/>
            <person name="Wang G."/>
        </authorList>
    </citation>
    <scope>NUCLEOTIDE SEQUENCE [LARGE SCALE GENOMIC DNA]</scope>
    <source>
        <strain evidence="1 2">69B4</strain>
    </source>
</reference>
<protein>
    <recommendedName>
        <fullName evidence="3">ATP-binding protein</fullName>
    </recommendedName>
</protein>
<gene>
    <name evidence="1" type="ORF">N869_06235</name>
</gene>
<evidence type="ECO:0000313" key="2">
    <source>
        <dbReference type="Proteomes" id="UP000054314"/>
    </source>
</evidence>
<accession>A0A0A0BPA3</accession>